<reference evidence="2" key="1">
    <citation type="submission" date="2025-08" db="UniProtKB">
        <authorList>
            <consortium name="Ensembl"/>
        </authorList>
    </citation>
    <scope>IDENTIFICATION</scope>
</reference>
<dbReference type="Ensembl" id="ENSSGRT00000112933.1">
    <property type="protein sequence ID" value="ENSSGRP00000106262.1"/>
    <property type="gene ID" value="ENSSGRG00000052537.1"/>
</dbReference>
<dbReference type="InterPro" id="IPR036590">
    <property type="entry name" value="SRAP-like"/>
</dbReference>
<keyword evidence="3" id="KW-1185">Reference proteome</keyword>
<evidence type="ECO:0000313" key="2">
    <source>
        <dbReference type="Ensembl" id="ENSSGRP00000106262.1"/>
    </source>
</evidence>
<evidence type="ECO:0000256" key="1">
    <source>
        <dbReference type="SAM" id="MobiDB-lite"/>
    </source>
</evidence>
<dbReference type="OMA" id="ACLNIYA"/>
<evidence type="ECO:0000313" key="3">
    <source>
        <dbReference type="Proteomes" id="UP000472262"/>
    </source>
</evidence>
<feature type="region of interest" description="Disordered" evidence="1">
    <location>
        <begin position="20"/>
        <end position="46"/>
    </location>
</feature>
<name>A0A672SVF4_SINGR</name>
<feature type="compositionally biased region" description="Basic and acidic residues" evidence="1">
    <location>
        <begin position="31"/>
        <end position="41"/>
    </location>
</feature>
<reference evidence="2" key="2">
    <citation type="submission" date="2025-09" db="UniProtKB">
        <authorList>
            <consortium name="Ensembl"/>
        </authorList>
    </citation>
    <scope>IDENTIFICATION</scope>
</reference>
<dbReference type="InParanoid" id="A0A672SVF4"/>
<accession>A0A672SVF4</accession>
<organism evidence="2 3">
    <name type="scientific">Sinocyclocheilus grahami</name>
    <name type="common">Dianchi golden-line fish</name>
    <name type="synonym">Barbus grahami</name>
    <dbReference type="NCBI Taxonomy" id="75366"/>
    <lineage>
        <taxon>Eukaryota</taxon>
        <taxon>Metazoa</taxon>
        <taxon>Chordata</taxon>
        <taxon>Craniata</taxon>
        <taxon>Vertebrata</taxon>
        <taxon>Euteleostomi</taxon>
        <taxon>Actinopterygii</taxon>
        <taxon>Neopterygii</taxon>
        <taxon>Teleostei</taxon>
        <taxon>Ostariophysi</taxon>
        <taxon>Cypriniformes</taxon>
        <taxon>Cyprinidae</taxon>
        <taxon>Cyprininae</taxon>
        <taxon>Sinocyclocheilus</taxon>
    </lineage>
</organism>
<dbReference type="Proteomes" id="UP000472262">
    <property type="component" value="Unassembled WGS sequence"/>
</dbReference>
<sequence length="85" mass="9799">MCGRTACTLVLNELSRAARYQDRTGQPHGPRWKDGDTDKFRPSYNKSPQSFSPVLVSNRHFNKACLNIYAQHLFLKNSCLIKRFP</sequence>
<proteinExistence type="predicted"/>
<protein>
    <submittedName>
        <fullName evidence="2">Uncharacterized protein</fullName>
    </submittedName>
</protein>
<dbReference type="Gene3D" id="3.90.1680.10">
    <property type="entry name" value="SOS response associated peptidase-like"/>
    <property type="match status" value="1"/>
</dbReference>
<dbReference type="AlphaFoldDB" id="A0A672SVF4"/>